<feature type="active site" description="Nucleophile" evidence="6">
    <location>
        <position position="117"/>
    </location>
</feature>
<dbReference type="InterPro" id="IPR002579">
    <property type="entry name" value="Met_Sox_Rdtase_MsrB_dom"/>
</dbReference>
<keyword evidence="2 6" id="KW-0479">Metal-binding</keyword>
<dbReference type="GO" id="GO:0006979">
    <property type="term" value="P:response to oxidative stress"/>
    <property type="evidence" value="ECO:0007669"/>
    <property type="project" value="InterPro"/>
</dbReference>
<comment type="cofactor">
    <cofactor evidence="6">
        <name>Zn(2+)</name>
        <dbReference type="ChEBI" id="CHEBI:29105"/>
    </cofactor>
    <text evidence="6">Binds 1 zinc ion per subunit. The zinc ion is important for the structural integrity of the protein.</text>
</comment>
<dbReference type="Pfam" id="PF01641">
    <property type="entry name" value="SelR"/>
    <property type="match status" value="1"/>
</dbReference>
<dbReference type="EC" id="1.8.4.12" evidence="6"/>
<proteinExistence type="inferred from homology"/>
<comment type="catalytic activity">
    <reaction evidence="5 6">
        <text>L-methionyl-[protein] + [thioredoxin]-disulfide + H2O = L-methionyl-(R)-S-oxide-[protein] + [thioredoxin]-dithiol</text>
        <dbReference type="Rhea" id="RHEA:24164"/>
        <dbReference type="Rhea" id="RHEA-COMP:10698"/>
        <dbReference type="Rhea" id="RHEA-COMP:10700"/>
        <dbReference type="Rhea" id="RHEA-COMP:12313"/>
        <dbReference type="Rhea" id="RHEA-COMP:12314"/>
        <dbReference type="ChEBI" id="CHEBI:15377"/>
        <dbReference type="ChEBI" id="CHEBI:16044"/>
        <dbReference type="ChEBI" id="CHEBI:29950"/>
        <dbReference type="ChEBI" id="CHEBI:45764"/>
        <dbReference type="ChEBI" id="CHEBI:50058"/>
        <dbReference type="EC" id="1.8.4.12"/>
    </reaction>
</comment>
<dbReference type="SUPFAM" id="SSF51316">
    <property type="entry name" value="Mss4-like"/>
    <property type="match status" value="1"/>
</dbReference>
<dbReference type="GO" id="GO:0033743">
    <property type="term" value="F:peptide-methionine (R)-S-oxide reductase activity"/>
    <property type="evidence" value="ECO:0007669"/>
    <property type="project" value="UniProtKB-UniRule"/>
</dbReference>
<dbReference type="InterPro" id="IPR028427">
    <property type="entry name" value="Met_Sox_Rdtase_MsrB"/>
</dbReference>
<feature type="binding site" evidence="6">
    <location>
        <position position="97"/>
    </location>
    <ligand>
        <name>Zn(2+)</name>
        <dbReference type="ChEBI" id="CHEBI:29105"/>
    </ligand>
</feature>
<evidence type="ECO:0000313" key="9">
    <source>
        <dbReference type="Proteomes" id="UP000295611"/>
    </source>
</evidence>
<gene>
    <name evidence="6" type="primary">msrB</name>
    <name evidence="8" type="ORF">DFP86_12240</name>
</gene>
<dbReference type="GO" id="GO:0005737">
    <property type="term" value="C:cytoplasm"/>
    <property type="evidence" value="ECO:0007669"/>
    <property type="project" value="TreeGrafter"/>
</dbReference>
<dbReference type="PROSITE" id="PS51790">
    <property type="entry name" value="MSRB"/>
    <property type="match status" value="1"/>
</dbReference>
<dbReference type="FunFam" id="2.170.150.20:FF:000001">
    <property type="entry name" value="Peptide methionine sulfoxide reductase MsrB"/>
    <property type="match status" value="1"/>
</dbReference>
<evidence type="ECO:0000256" key="2">
    <source>
        <dbReference type="ARBA" id="ARBA00022723"/>
    </source>
</evidence>
<dbReference type="GO" id="GO:0030091">
    <property type="term" value="P:protein repair"/>
    <property type="evidence" value="ECO:0007669"/>
    <property type="project" value="InterPro"/>
</dbReference>
<evidence type="ECO:0000256" key="3">
    <source>
        <dbReference type="ARBA" id="ARBA00022833"/>
    </source>
</evidence>
<reference evidence="8 9" key="1">
    <citation type="submission" date="2019-03" db="EMBL/GenBank/DDBJ databases">
        <title>Genomic Encyclopedia of Type Strains, Phase III (KMG-III): the genomes of soil and plant-associated and newly described type strains.</title>
        <authorList>
            <person name="Whitman W."/>
        </authorList>
    </citation>
    <scope>NUCLEOTIDE SEQUENCE [LARGE SCALE GENOMIC DNA]</scope>
    <source>
        <strain evidence="8 9">CECT 8976</strain>
    </source>
</reference>
<evidence type="ECO:0000256" key="5">
    <source>
        <dbReference type="ARBA" id="ARBA00048488"/>
    </source>
</evidence>
<name>A0A4V3DUA4_9NEIS</name>
<dbReference type="HAMAP" id="MF_01400">
    <property type="entry name" value="MsrB"/>
    <property type="match status" value="1"/>
</dbReference>
<keyword evidence="9" id="KW-1185">Reference proteome</keyword>
<keyword evidence="4 6" id="KW-0560">Oxidoreductase</keyword>
<evidence type="ECO:0000259" key="7">
    <source>
        <dbReference type="PROSITE" id="PS51790"/>
    </source>
</evidence>
<organism evidence="8 9">
    <name type="scientific">Paludibacterium purpuratum</name>
    <dbReference type="NCBI Taxonomy" id="1144873"/>
    <lineage>
        <taxon>Bacteria</taxon>
        <taxon>Pseudomonadati</taxon>
        <taxon>Pseudomonadota</taxon>
        <taxon>Betaproteobacteria</taxon>
        <taxon>Neisseriales</taxon>
        <taxon>Chromobacteriaceae</taxon>
        <taxon>Paludibacterium</taxon>
    </lineage>
</organism>
<feature type="binding site" evidence="6">
    <location>
        <position position="48"/>
    </location>
    <ligand>
        <name>Zn(2+)</name>
        <dbReference type="ChEBI" id="CHEBI:29105"/>
    </ligand>
</feature>
<keyword evidence="3 6" id="KW-0862">Zinc</keyword>
<dbReference type="RefSeq" id="WP_133684217.1">
    <property type="nucleotide sequence ID" value="NZ_SNZP01000022.1"/>
</dbReference>
<feature type="binding site" evidence="6">
    <location>
        <position position="45"/>
    </location>
    <ligand>
        <name>Zn(2+)</name>
        <dbReference type="ChEBI" id="CHEBI:29105"/>
    </ligand>
</feature>
<dbReference type="PANTHER" id="PTHR10173:SF52">
    <property type="entry name" value="METHIONINE-R-SULFOXIDE REDUCTASE B1"/>
    <property type="match status" value="1"/>
</dbReference>
<feature type="domain" description="MsrB" evidence="7">
    <location>
        <begin position="6"/>
        <end position="128"/>
    </location>
</feature>
<dbReference type="OrthoDB" id="9785497at2"/>
<sequence>MIKKSDAEWRSQLSPEAYRVTRQAGTEAPFSGEHYPRNDAGDYLCICCGALLFHADTKFDAGCGWPSFWEQAADGAITRLTDRTHGMVRTEVRCAQCDAHLGHVFDDGPAPTGERYCINSVALRFEAEG</sequence>
<protein>
    <recommendedName>
        <fullName evidence="6">Peptide methionine sulfoxide reductase MsrB</fullName>
        <ecNumber evidence="6">1.8.4.12</ecNumber>
    </recommendedName>
    <alternativeName>
        <fullName evidence="6">Peptide-methionine (R)-S-oxide reductase</fullName>
    </alternativeName>
</protein>
<dbReference type="AlphaFoldDB" id="A0A4V3DUA4"/>
<evidence type="ECO:0000256" key="6">
    <source>
        <dbReference type="HAMAP-Rule" id="MF_01400"/>
    </source>
</evidence>
<dbReference type="EMBL" id="SNZP01000022">
    <property type="protein sequence ID" value="TDR70638.1"/>
    <property type="molecule type" value="Genomic_DNA"/>
</dbReference>
<evidence type="ECO:0000256" key="4">
    <source>
        <dbReference type="ARBA" id="ARBA00023002"/>
    </source>
</evidence>
<comment type="caution">
    <text evidence="8">The sequence shown here is derived from an EMBL/GenBank/DDBJ whole genome shotgun (WGS) entry which is preliminary data.</text>
</comment>
<dbReference type="NCBIfam" id="TIGR00357">
    <property type="entry name" value="peptide-methionine (R)-S-oxide reductase MsrB"/>
    <property type="match status" value="1"/>
</dbReference>
<comment type="similarity">
    <text evidence="1 6">Belongs to the MsrB Met sulfoxide reductase family.</text>
</comment>
<dbReference type="Gene3D" id="2.170.150.20">
    <property type="entry name" value="Peptide methionine sulfoxide reductase"/>
    <property type="match status" value="1"/>
</dbReference>
<dbReference type="Proteomes" id="UP000295611">
    <property type="component" value="Unassembled WGS sequence"/>
</dbReference>
<evidence type="ECO:0000313" key="8">
    <source>
        <dbReference type="EMBL" id="TDR70638.1"/>
    </source>
</evidence>
<dbReference type="PANTHER" id="PTHR10173">
    <property type="entry name" value="METHIONINE SULFOXIDE REDUCTASE"/>
    <property type="match status" value="1"/>
</dbReference>
<dbReference type="InterPro" id="IPR011057">
    <property type="entry name" value="Mss4-like_sf"/>
</dbReference>
<feature type="binding site" evidence="6">
    <location>
        <position position="94"/>
    </location>
    <ligand>
        <name>Zn(2+)</name>
        <dbReference type="ChEBI" id="CHEBI:29105"/>
    </ligand>
</feature>
<evidence type="ECO:0000256" key="1">
    <source>
        <dbReference type="ARBA" id="ARBA00007174"/>
    </source>
</evidence>
<dbReference type="GO" id="GO:0008270">
    <property type="term" value="F:zinc ion binding"/>
    <property type="evidence" value="ECO:0007669"/>
    <property type="project" value="UniProtKB-UniRule"/>
</dbReference>
<accession>A0A4V3DUA4</accession>